<dbReference type="EMBL" id="GBRH01184865">
    <property type="protein sequence ID" value="JAE13031.1"/>
    <property type="molecule type" value="Transcribed_RNA"/>
</dbReference>
<name>A0A0A9FRT8_ARUDO</name>
<reference evidence="1" key="1">
    <citation type="submission" date="2014-09" db="EMBL/GenBank/DDBJ databases">
        <authorList>
            <person name="Magalhaes I.L.F."/>
            <person name="Oliveira U."/>
            <person name="Santos F.R."/>
            <person name="Vidigal T.H.D.A."/>
            <person name="Brescovit A.D."/>
            <person name="Santos A.J."/>
        </authorList>
    </citation>
    <scope>NUCLEOTIDE SEQUENCE</scope>
    <source>
        <tissue evidence="1">Shoot tissue taken approximately 20 cm above the soil surface</tissue>
    </source>
</reference>
<protein>
    <submittedName>
        <fullName evidence="1">Uncharacterized protein</fullName>
    </submittedName>
</protein>
<proteinExistence type="predicted"/>
<sequence>MYKSNKEWKILVKEFLCLERGY</sequence>
<accession>A0A0A9FRT8</accession>
<organism evidence="1">
    <name type="scientific">Arundo donax</name>
    <name type="common">Giant reed</name>
    <name type="synonym">Donax arundinaceus</name>
    <dbReference type="NCBI Taxonomy" id="35708"/>
    <lineage>
        <taxon>Eukaryota</taxon>
        <taxon>Viridiplantae</taxon>
        <taxon>Streptophyta</taxon>
        <taxon>Embryophyta</taxon>
        <taxon>Tracheophyta</taxon>
        <taxon>Spermatophyta</taxon>
        <taxon>Magnoliopsida</taxon>
        <taxon>Liliopsida</taxon>
        <taxon>Poales</taxon>
        <taxon>Poaceae</taxon>
        <taxon>PACMAD clade</taxon>
        <taxon>Arundinoideae</taxon>
        <taxon>Arundineae</taxon>
        <taxon>Arundo</taxon>
    </lineage>
</organism>
<dbReference type="AlphaFoldDB" id="A0A0A9FRT8"/>
<evidence type="ECO:0000313" key="1">
    <source>
        <dbReference type="EMBL" id="JAE13031.1"/>
    </source>
</evidence>
<reference evidence="1" key="2">
    <citation type="journal article" date="2015" name="Data Brief">
        <title>Shoot transcriptome of the giant reed, Arundo donax.</title>
        <authorList>
            <person name="Barrero R.A."/>
            <person name="Guerrero F.D."/>
            <person name="Moolhuijzen P."/>
            <person name="Goolsby J.A."/>
            <person name="Tidwell J."/>
            <person name="Bellgard S.E."/>
            <person name="Bellgard M.I."/>
        </authorList>
    </citation>
    <scope>NUCLEOTIDE SEQUENCE</scope>
    <source>
        <tissue evidence="1">Shoot tissue taken approximately 20 cm above the soil surface</tissue>
    </source>
</reference>